<feature type="transmembrane region" description="Helical" evidence="6">
    <location>
        <begin position="188"/>
        <end position="208"/>
    </location>
</feature>
<evidence type="ECO:0000256" key="1">
    <source>
        <dbReference type="ARBA" id="ARBA00004651"/>
    </source>
</evidence>
<feature type="transmembrane region" description="Helical" evidence="6">
    <location>
        <begin position="156"/>
        <end position="176"/>
    </location>
</feature>
<dbReference type="EMBL" id="JBHTLM010000009">
    <property type="protein sequence ID" value="MFD1177407.1"/>
    <property type="molecule type" value="Genomic_DNA"/>
</dbReference>
<evidence type="ECO:0000256" key="3">
    <source>
        <dbReference type="ARBA" id="ARBA00022692"/>
    </source>
</evidence>
<accession>A0ABW3RYR7</accession>
<reference evidence="8" key="1">
    <citation type="journal article" date="2019" name="Int. J. Syst. Evol. Microbiol.">
        <title>The Global Catalogue of Microorganisms (GCM) 10K type strain sequencing project: providing services to taxonomists for standard genome sequencing and annotation.</title>
        <authorList>
            <consortium name="The Broad Institute Genomics Platform"/>
            <consortium name="The Broad Institute Genome Sequencing Center for Infectious Disease"/>
            <person name="Wu L."/>
            <person name="Ma J."/>
        </authorList>
    </citation>
    <scope>NUCLEOTIDE SEQUENCE [LARGE SCALE GENOMIC DNA]</scope>
    <source>
        <strain evidence="8">CCUG 59189</strain>
    </source>
</reference>
<dbReference type="RefSeq" id="WP_379319853.1">
    <property type="nucleotide sequence ID" value="NZ_JBHTLM010000009.1"/>
</dbReference>
<keyword evidence="3 6" id="KW-0812">Transmembrane</keyword>
<dbReference type="InterPro" id="IPR014108">
    <property type="entry name" value="Caa3-assmbl_CtaG"/>
</dbReference>
<keyword evidence="5 6" id="KW-0472">Membrane</keyword>
<feature type="transmembrane region" description="Helical" evidence="6">
    <location>
        <begin position="84"/>
        <end position="103"/>
    </location>
</feature>
<keyword evidence="8" id="KW-1185">Reference proteome</keyword>
<keyword evidence="2" id="KW-1003">Cell membrane</keyword>
<gene>
    <name evidence="7" type="primary">ctaG</name>
    <name evidence="7" type="ORF">ACFQ3W_14015</name>
</gene>
<sequence>MLGLEYFNFKDVWSPVFLAIMLLISAGYFVLIGPLGEKWASGEKVSVSRKILFLTGMLLLYLAQGGPIELLGHMMFSFHMVSMAFSYLLAPPLLMLGVPTWVWRFIVQALGRSPLRGLKFFAKPVVAAVLFNGLFSFYHIPLVHDYVMLHFGIHRLYYVILFIASILMWWTLVNPLPEKAGVQGLKKMGFIFLNMVLLTPACGLIIFASEPLYATYSDPGVWARAMGYCVSGDPSMLLSQFGGPQFFGYLEPKVDQQIGGIMMKFIQELIFASMLAYVFFQWYKQENREDTEDERNGIATLPSDTVALTPGETVK</sequence>
<proteinExistence type="predicted"/>
<feature type="transmembrane region" description="Helical" evidence="6">
    <location>
        <begin position="12"/>
        <end position="35"/>
    </location>
</feature>
<comment type="subcellular location">
    <subcellularLocation>
        <location evidence="1">Cell membrane</location>
        <topology evidence="1">Multi-pass membrane protein</topology>
    </subcellularLocation>
</comment>
<dbReference type="InterPro" id="IPR019108">
    <property type="entry name" value="Caa3_assmbl_CtaG-rel"/>
</dbReference>
<comment type="caution">
    <text evidence="7">The sequence shown here is derived from an EMBL/GenBank/DDBJ whole genome shotgun (WGS) entry which is preliminary data.</text>
</comment>
<evidence type="ECO:0000313" key="7">
    <source>
        <dbReference type="EMBL" id="MFD1177407.1"/>
    </source>
</evidence>
<feature type="transmembrane region" description="Helical" evidence="6">
    <location>
        <begin position="258"/>
        <end position="280"/>
    </location>
</feature>
<feature type="transmembrane region" description="Helical" evidence="6">
    <location>
        <begin position="124"/>
        <end position="144"/>
    </location>
</feature>
<dbReference type="NCBIfam" id="TIGR02737">
    <property type="entry name" value="caa3_CtaG"/>
    <property type="match status" value="1"/>
</dbReference>
<evidence type="ECO:0000256" key="2">
    <source>
        <dbReference type="ARBA" id="ARBA00022475"/>
    </source>
</evidence>
<evidence type="ECO:0000256" key="6">
    <source>
        <dbReference type="SAM" id="Phobius"/>
    </source>
</evidence>
<feature type="transmembrane region" description="Helical" evidence="6">
    <location>
        <begin position="47"/>
        <end position="64"/>
    </location>
</feature>
<protein>
    <submittedName>
        <fullName evidence="7">Cytochrome c oxidase assembly factor CtaG</fullName>
    </submittedName>
</protein>
<evidence type="ECO:0000256" key="5">
    <source>
        <dbReference type="ARBA" id="ARBA00023136"/>
    </source>
</evidence>
<dbReference type="Proteomes" id="UP001597262">
    <property type="component" value="Unassembled WGS sequence"/>
</dbReference>
<keyword evidence="4 6" id="KW-1133">Transmembrane helix</keyword>
<evidence type="ECO:0000256" key="4">
    <source>
        <dbReference type="ARBA" id="ARBA00022989"/>
    </source>
</evidence>
<name>A0ABW3RYR7_9BACL</name>
<evidence type="ECO:0000313" key="8">
    <source>
        <dbReference type="Proteomes" id="UP001597262"/>
    </source>
</evidence>
<dbReference type="Pfam" id="PF09678">
    <property type="entry name" value="Caa3_CtaG"/>
    <property type="match status" value="1"/>
</dbReference>
<organism evidence="7 8">
    <name type="scientific">Paenibacillus puldeungensis</name>
    <dbReference type="NCBI Taxonomy" id="696536"/>
    <lineage>
        <taxon>Bacteria</taxon>
        <taxon>Bacillati</taxon>
        <taxon>Bacillota</taxon>
        <taxon>Bacilli</taxon>
        <taxon>Bacillales</taxon>
        <taxon>Paenibacillaceae</taxon>
        <taxon>Paenibacillus</taxon>
    </lineage>
</organism>